<accession>A0A0P1AMY7</accession>
<reference evidence="2" key="1">
    <citation type="submission" date="2014-09" db="EMBL/GenBank/DDBJ databases">
        <authorList>
            <person name="Sharma Rahul"/>
            <person name="Thines Marco"/>
        </authorList>
    </citation>
    <scope>NUCLEOTIDE SEQUENCE [LARGE SCALE GENOMIC DNA]</scope>
</reference>
<name>A0A0P1AMY7_PLAHL</name>
<organism evidence="1 2">
    <name type="scientific">Plasmopara halstedii</name>
    <name type="common">Downy mildew of sunflower</name>
    <dbReference type="NCBI Taxonomy" id="4781"/>
    <lineage>
        <taxon>Eukaryota</taxon>
        <taxon>Sar</taxon>
        <taxon>Stramenopiles</taxon>
        <taxon>Oomycota</taxon>
        <taxon>Peronosporomycetes</taxon>
        <taxon>Peronosporales</taxon>
        <taxon>Peronosporaceae</taxon>
        <taxon>Plasmopara</taxon>
    </lineage>
</organism>
<dbReference type="EMBL" id="CCYD01000645">
    <property type="protein sequence ID" value="CEG42520.1"/>
    <property type="molecule type" value="Genomic_DNA"/>
</dbReference>
<dbReference type="Proteomes" id="UP000054928">
    <property type="component" value="Unassembled WGS sequence"/>
</dbReference>
<proteinExistence type="predicted"/>
<sequence>MLYVATIRDVFSAVKKDEWGIRLKCGRQLTSEPLPSFFTEDEWKGLKDLNWRTNSRIHVGKVPTTSKKKSNVILPHAIFSEDRVDRYKSIATRASVVFEVTELEVKR</sequence>
<evidence type="ECO:0000313" key="2">
    <source>
        <dbReference type="Proteomes" id="UP000054928"/>
    </source>
</evidence>
<keyword evidence="2" id="KW-1185">Reference proteome</keyword>
<dbReference type="GeneID" id="36407843"/>
<evidence type="ECO:0000313" key="1">
    <source>
        <dbReference type="EMBL" id="CEG42520.1"/>
    </source>
</evidence>
<dbReference type="AlphaFoldDB" id="A0A0P1AMY7"/>
<protein>
    <submittedName>
        <fullName evidence="1">Uncharacterized protein</fullName>
    </submittedName>
</protein>
<dbReference type="RefSeq" id="XP_024578889.1">
    <property type="nucleotide sequence ID" value="XM_024728409.1"/>
</dbReference>
<dbReference type="OrthoDB" id="2123637at2759"/>